<dbReference type="RefSeq" id="WP_019957791.1">
    <property type="nucleotide sequence ID" value="NZ_CP091512.1"/>
</dbReference>
<accession>A0ABY4EF79</accession>
<evidence type="ECO:0000313" key="1">
    <source>
        <dbReference type="EMBL" id="UOO93585.1"/>
    </source>
</evidence>
<evidence type="ECO:0000313" key="2">
    <source>
        <dbReference type="Proteomes" id="UP000832034"/>
    </source>
</evidence>
<dbReference type="InterPro" id="IPR009752">
    <property type="entry name" value="Phage_Mu_GpJ"/>
</dbReference>
<dbReference type="EMBL" id="CP091512">
    <property type="protein sequence ID" value="UOO93585.1"/>
    <property type="molecule type" value="Genomic_DNA"/>
</dbReference>
<protein>
    <submittedName>
        <fullName evidence="1">DUF1320 domain-containing protein</fullName>
    </submittedName>
</protein>
<reference evidence="1" key="1">
    <citation type="submission" date="2021-12" db="EMBL/GenBank/DDBJ databases">
        <authorList>
            <person name="Veyrier F.J."/>
        </authorList>
    </citation>
    <scope>NUCLEOTIDE SEQUENCE</scope>
    <source>
        <strain evidence="1">SAG 1488-6</strain>
    </source>
</reference>
<organism evidence="1 2">
    <name type="scientific">Vitreoscilla stercoraria</name>
    <dbReference type="NCBI Taxonomy" id="61"/>
    <lineage>
        <taxon>Bacteria</taxon>
        <taxon>Pseudomonadati</taxon>
        <taxon>Pseudomonadota</taxon>
        <taxon>Betaproteobacteria</taxon>
        <taxon>Neisseriales</taxon>
        <taxon>Neisseriaceae</taxon>
        <taxon>Vitreoscilla</taxon>
    </lineage>
</organism>
<dbReference type="Pfam" id="PF07030">
    <property type="entry name" value="Phage_Mu_Gp36"/>
    <property type="match status" value="1"/>
</dbReference>
<proteinExistence type="predicted"/>
<keyword evidence="2" id="KW-1185">Reference proteome</keyword>
<reference evidence="1" key="2">
    <citation type="journal article" date="2022" name="Res Sq">
        <title>Evolution of multicellular longitudinally dividing oral cavity symbionts (Neisseriaceae).</title>
        <authorList>
            <person name="Nyongesa S."/>
            <person name="Weber P."/>
            <person name="Bernet E."/>
            <person name="Pullido F."/>
            <person name="Nieckarz M."/>
            <person name="Delaby M."/>
            <person name="Nieves C."/>
            <person name="Viehboeck T."/>
            <person name="Krause N."/>
            <person name="Rivera-Millot A."/>
            <person name="Nakamura A."/>
            <person name="Vischer N."/>
            <person name="VanNieuwenhze M."/>
            <person name="Brun Y."/>
            <person name="Cava F."/>
            <person name="Bulgheresi S."/>
            <person name="Veyrier F."/>
        </authorList>
    </citation>
    <scope>NUCLEOTIDE SEQUENCE</scope>
    <source>
        <strain evidence="1">SAG 1488-6</strain>
    </source>
</reference>
<sequence length="137" mass="15611">MAIITKQDMLDRFGERELIERTDRERYEQINDVVLNRAMADAEAEANAYLQAAALVLATPMPKVLVIKVCDIARYYLYDDAVTQIIEDRYKQAVTWLRDVVRNPQMLDATATPTTTNPSQCSVLPNQPDTWASFVDL</sequence>
<dbReference type="Proteomes" id="UP000832034">
    <property type="component" value="Chromosome"/>
</dbReference>
<gene>
    <name evidence="1" type="ORF">LVJ81_06050</name>
</gene>
<name>A0ABY4EF79_VITST</name>